<reference evidence="4" key="1">
    <citation type="journal article" date="2015" name="Nature">
        <title>Complex archaea that bridge the gap between prokaryotes and eukaryotes.</title>
        <authorList>
            <person name="Spang A."/>
            <person name="Saw J.H."/>
            <person name="Jorgensen S.L."/>
            <person name="Zaremba-Niedzwiedzka K."/>
            <person name="Martijn J."/>
            <person name="Lind A.E."/>
            <person name="van Eijk R."/>
            <person name="Schleper C."/>
            <person name="Guy L."/>
            <person name="Ettema T.J."/>
        </authorList>
    </citation>
    <scope>NUCLEOTIDE SEQUENCE</scope>
</reference>
<dbReference type="InterPro" id="IPR028978">
    <property type="entry name" value="Chorismate_lyase_/UTRA_dom_sf"/>
</dbReference>
<evidence type="ECO:0000256" key="1">
    <source>
        <dbReference type="ARBA" id="ARBA00022490"/>
    </source>
</evidence>
<keyword evidence="1" id="KW-0963">Cytoplasm</keyword>
<name>A0A0F9UPT3_9ZZZZ</name>
<protein>
    <recommendedName>
        <fullName evidence="5">Chorismate lyase</fullName>
    </recommendedName>
</protein>
<gene>
    <name evidence="4" type="ORF">LCGC14_0580320</name>
</gene>
<dbReference type="AlphaFoldDB" id="A0A0F9UPT3"/>
<dbReference type="InterPro" id="IPR007440">
    <property type="entry name" value="Chorismate--pyruvate_lyase"/>
</dbReference>
<dbReference type="Gene3D" id="3.40.1410.10">
    <property type="entry name" value="Chorismate lyase-like"/>
    <property type="match status" value="1"/>
</dbReference>
<evidence type="ECO:0000256" key="3">
    <source>
        <dbReference type="ARBA" id="ARBA00023239"/>
    </source>
</evidence>
<evidence type="ECO:0000313" key="4">
    <source>
        <dbReference type="EMBL" id="KKN55618.1"/>
    </source>
</evidence>
<dbReference type="EMBL" id="LAZR01000877">
    <property type="protein sequence ID" value="KKN55618.1"/>
    <property type="molecule type" value="Genomic_DNA"/>
</dbReference>
<evidence type="ECO:0000256" key="2">
    <source>
        <dbReference type="ARBA" id="ARBA00022688"/>
    </source>
</evidence>
<dbReference type="SUPFAM" id="SSF64288">
    <property type="entry name" value="Chorismate lyase-like"/>
    <property type="match status" value="1"/>
</dbReference>
<dbReference type="Pfam" id="PF04345">
    <property type="entry name" value="Chor_lyase"/>
    <property type="match status" value="1"/>
</dbReference>
<organism evidence="4">
    <name type="scientific">marine sediment metagenome</name>
    <dbReference type="NCBI Taxonomy" id="412755"/>
    <lineage>
        <taxon>unclassified sequences</taxon>
        <taxon>metagenomes</taxon>
        <taxon>ecological metagenomes</taxon>
    </lineage>
</organism>
<comment type="caution">
    <text evidence="4">The sequence shown here is derived from an EMBL/GenBank/DDBJ whole genome shotgun (WGS) entry which is preliminary data.</text>
</comment>
<dbReference type="GO" id="GO:0005829">
    <property type="term" value="C:cytosol"/>
    <property type="evidence" value="ECO:0007669"/>
    <property type="project" value="TreeGrafter"/>
</dbReference>
<dbReference type="GO" id="GO:0008813">
    <property type="term" value="F:chorismate lyase activity"/>
    <property type="evidence" value="ECO:0007669"/>
    <property type="project" value="InterPro"/>
</dbReference>
<sequence>MKQWTRWQTPQRRLMPTALTSWLIDSGSLTQRLQAHNKNGFSVQLLSTYWMKPLADECLSLGIPLTEMAYQREVRLMDGNQAKVYARTVIPLATFQARQQRFDTLGNRPLGDLLFNDPSVKRGPIQIACLKPGQWLYEMAILEESYRPEQLWGRRSHFYLSGKKILVNEIFLPTLVED</sequence>
<evidence type="ECO:0008006" key="5">
    <source>
        <dbReference type="Google" id="ProtNLM"/>
    </source>
</evidence>
<proteinExistence type="inferred from homology"/>
<dbReference type="PANTHER" id="PTHR38683:SF1">
    <property type="entry name" value="CHORISMATE PYRUVATE-LYASE"/>
    <property type="match status" value="1"/>
</dbReference>
<dbReference type="GO" id="GO:0006744">
    <property type="term" value="P:ubiquinone biosynthetic process"/>
    <property type="evidence" value="ECO:0007669"/>
    <property type="project" value="UniProtKB-KW"/>
</dbReference>
<keyword evidence="2" id="KW-0831">Ubiquinone biosynthesis</keyword>
<dbReference type="HAMAP" id="MF_01632">
    <property type="entry name" value="UbiC"/>
    <property type="match status" value="1"/>
</dbReference>
<keyword evidence="3" id="KW-0456">Lyase</keyword>
<accession>A0A0F9UPT3</accession>
<dbReference type="PANTHER" id="PTHR38683">
    <property type="entry name" value="CHORISMATE PYRUVATE-LYASE"/>
    <property type="match status" value="1"/>
</dbReference>